<feature type="compositionally biased region" description="Gly residues" evidence="1">
    <location>
        <begin position="371"/>
        <end position="381"/>
    </location>
</feature>
<protein>
    <submittedName>
        <fullName evidence="2">Uncharacterized protein</fullName>
    </submittedName>
</protein>
<feature type="compositionally biased region" description="Polar residues" evidence="1">
    <location>
        <begin position="402"/>
        <end position="412"/>
    </location>
</feature>
<dbReference type="Proteomes" id="UP000289220">
    <property type="component" value="Unassembled WGS sequence"/>
</dbReference>
<dbReference type="AlphaFoldDB" id="A0A7Z8Y1G2"/>
<keyword evidence="3" id="KW-1185">Reference proteome</keyword>
<feature type="region of interest" description="Disordered" evidence="1">
    <location>
        <begin position="370"/>
        <end position="420"/>
    </location>
</feature>
<organism evidence="2 3">
    <name type="scientific">Brevundimonas mediterranea</name>
    <dbReference type="NCBI Taxonomy" id="74329"/>
    <lineage>
        <taxon>Bacteria</taxon>
        <taxon>Pseudomonadati</taxon>
        <taxon>Pseudomonadota</taxon>
        <taxon>Alphaproteobacteria</taxon>
        <taxon>Caulobacterales</taxon>
        <taxon>Caulobacteraceae</taxon>
        <taxon>Brevundimonas</taxon>
    </lineage>
</organism>
<gene>
    <name evidence="2" type="ORF">BREV_BREV_03480</name>
</gene>
<comment type="caution">
    <text evidence="2">The sequence shown here is derived from an EMBL/GenBank/DDBJ whole genome shotgun (WGS) entry which is preliminary data.</text>
</comment>
<name>A0A7Z8Y1G2_9CAUL</name>
<evidence type="ECO:0000256" key="1">
    <source>
        <dbReference type="SAM" id="MobiDB-lite"/>
    </source>
</evidence>
<evidence type="ECO:0000313" key="2">
    <source>
        <dbReference type="EMBL" id="VDC49101.1"/>
    </source>
</evidence>
<accession>A0A7Z8Y1G2</accession>
<dbReference type="EMBL" id="UXHF01000148">
    <property type="protein sequence ID" value="VDC49101.1"/>
    <property type="molecule type" value="Genomic_DNA"/>
</dbReference>
<reference evidence="2 3" key="1">
    <citation type="submission" date="2018-11" db="EMBL/GenBank/DDBJ databases">
        <authorList>
            <person name="Peiro R."/>
            <person name="Begona"/>
            <person name="Cbmso G."/>
            <person name="Lopez M."/>
            <person name="Gonzalez S."/>
            <person name="Sacristan E."/>
            <person name="Castillo E."/>
        </authorList>
    </citation>
    <scope>NUCLEOTIDE SEQUENCE [LARGE SCALE GENOMIC DNA]</scope>
    <source>
        <strain evidence="2">Brev_genome</strain>
    </source>
</reference>
<evidence type="ECO:0000313" key="3">
    <source>
        <dbReference type="Proteomes" id="UP000289220"/>
    </source>
</evidence>
<proteinExistence type="predicted"/>
<sequence>MFWGGVLGLVDQDVIDPAVQLVQHPGGGPAAGQKGGGAGDQVGEVEGAALGLCGLVEGGVGAGQGQDLDRIVGDPGLAQGFAGGEEFGLEVQQPADRPLRRRLGAHALSRLARLGAEDARQGREPGVGGRGDAHGVGDLAVVGRTGLHGLGHAVPFGGIDPGDEVLFQLFGAAVGLGAGQGVGIGRGSGLSPVDIVQQIGALGLDHRQQGLEPLPVQLDGEMAVGLADGAVRGDDGGAGQVLARGMAEGGRGLVFQHGEAGRDPGLEREAAQQFFAEGVDGLDLQPTRRLQRAGEQFAGAGQGRVIHRLRVAVVQPGQFARQGGVVQHGPAAQLVEQPGLHLGGGGLGVGDAQDGAGIDLVQQQPRHPVDQGGGLARAGVGGDEDGQARIGGDDLGGVDGHSLSSPSPITDHSQTRARWS</sequence>